<evidence type="ECO:0008006" key="3">
    <source>
        <dbReference type="Google" id="ProtNLM"/>
    </source>
</evidence>
<dbReference type="Proteomes" id="UP000051936">
    <property type="component" value="Unassembled WGS sequence"/>
</dbReference>
<protein>
    <recommendedName>
        <fullName evidence="3">DUF1508 domain-containing protein</fullName>
    </recommendedName>
</protein>
<sequence>MEQAMRPTTAPADNVVDTNALLQPGTATEHPSYDIVLKPRGRGRWKWAVRGADGEILMSGSECSRAAARYKAERALFLLLSASASRAASVEGRASDWL</sequence>
<reference evidence="1 2" key="1">
    <citation type="submission" date="2015-09" db="EMBL/GenBank/DDBJ databases">
        <title>Draft Genome Sequence of Bradyrhizobium manausense Strain BR 3351T, a Novel Symbiotic Nitrogen-Fixing Alphaproteobacterium Isolated from Brazilian Amazon Rain Forest.</title>
        <authorList>
            <person name="De Araujo J.L."/>
            <person name="Zilli J.E."/>
        </authorList>
    </citation>
    <scope>NUCLEOTIDE SEQUENCE [LARGE SCALE GENOMIC DNA]</scope>
    <source>
        <strain evidence="1 2">BR3351</strain>
    </source>
</reference>
<name>A0A0R3DSC3_9BRAD</name>
<dbReference type="EMBL" id="LJYG01000062">
    <property type="protein sequence ID" value="KRQ12643.1"/>
    <property type="molecule type" value="Genomic_DNA"/>
</dbReference>
<evidence type="ECO:0000313" key="2">
    <source>
        <dbReference type="Proteomes" id="UP000051936"/>
    </source>
</evidence>
<dbReference type="AlphaFoldDB" id="A0A0R3DSC3"/>
<proteinExistence type="predicted"/>
<dbReference type="STRING" id="989370.AOQ71_15980"/>
<organism evidence="1 2">
    <name type="scientific">Bradyrhizobium manausense</name>
    <dbReference type="NCBI Taxonomy" id="989370"/>
    <lineage>
        <taxon>Bacteria</taxon>
        <taxon>Pseudomonadati</taxon>
        <taxon>Pseudomonadota</taxon>
        <taxon>Alphaproteobacteria</taxon>
        <taxon>Hyphomicrobiales</taxon>
        <taxon>Nitrobacteraceae</taxon>
        <taxon>Bradyrhizobium</taxon>
    </lineage>
</organism>
<gene>
    <name evidence="1" type="ORF">AOQ71_15980</name>
</gene>
<comment type="caution">
    <text evidence="1">The sequence shown here is derived from an EMBL/GenBank/DDBJ whole genome shotgun (WGS) entry which is preliminary data.</text>
</comment>
<accession>A0A0R3DSC3</accession>
<keyword evidence="2" id="KW-1185">Reference proteome</keyword>
<evidence type="ECO:0000313" key="1">
    <source>
        <dbReference type="EMBL" id="KRQ12643.1"/>
    </source>
</evidence>